<organism evidence="2 3">
    <name type="scientific">Neofusicoccum ribis</name>
    <dbReference type="NCBI Taxonomy" id="45134"/>
    <lineage>
        <taxon>Eukaryota</taxon>
        <taxon>Fungi</taxon>
        <taxon>Dikarya</taxon>
        <taxon>Ascomycota</taxon>
        <taxon>Pezizomycotina</taxon>
        <taxon>Dothideomycetes</taxon>
        <taxon>Dothideomycetes incertae sedis</taxon>
        <taxon>Botryosphaeriales</taxon>
        <taxon>Botryosphaeriaceae</taxon>
        <taxon>Neofusicoccum</taxon>
    </lineage>
</organism>
<gene>
    <name evidence="2" type="ORF">SLS56_011619</name>
</gene>
<keyword evidence="3" id="KW-1185">Reference proteome</keyword>
<evidence type="ECO:0000313" key="3">
    <source>
        <dbReference type="Proteomes" id="UP001521116"/>
    </source>
</evidence>
<dbReference type="EMBL" id="JAJVDC020000288">
    <property type="protein sequence ID" value="KAL1615948.1"/>
    <property type="molecule type" value="Genomic_DNA"/>
</dbReference>
<evidence type="ECO:0000256" key="1">
    <source>
        <dbReference type="SAM" id="MobiDB-lite"/>
    </source>
</evidence>
<evidence type="ECO:0000313" key="2">
    <source>
        <dbReference type="EMBL" id="KAL1615948.1"/>
    </source>
</evidence>
<accession>A0ABR3SCL1</accession>
<dbReference type="Proteomes" id="UP001521116">
    <property type="component" value="Unassembled WGS sequence"/>
</dbReference>
<reference evidence="2 3" key="1">
    <citation type="submission" date="2024-02" db="EMBL/GenBank/DDBJ databases">
        <title>De novo assembly and annotation of 12 fungi associated with fruit tree decline syndrome in Ontario, Canada.</title>
        <authorList>
            <person name="Sulman M."/>
            <person name="Ellouze W."/>
            <person name="Ilyukhin E."/>
        </authorList>
    </citation>
    <scope>NUCLEOTIDE SEQUENCE [LARGE SCALE GENOMIC DNA]</scope>
    <source>
        <strain evidence="2 3">M1-105</strain>
    </source>
</reference>
<sequence>MSLLGRLHNAVLGLLTPGSTSSNQSSPRRRTTPTATSRQRVTPPQINANGKRVLTPALSDRSNKRFKTPTGRAITYATPPSTYLREKDGSSDSLGLDSPFAQDAAIPFVRDLRAEDSDSDEWGYITSKVAEQDSPVKETSTIKKLLAHFSSPESKRGRADDKTIIQPTKEFDETDLKAIEVQKVRAKRQEDALTMREIGWADDPIKVYLKLTMRGWEPLFPATWKHSFDSFPRVLFANKPQDEYIKAFSENQFRAMKAFRSLLMVASKARDATLKEVETPPSRQPQELIGREMKHYMKWAFKDAGVSDITPTLAILSGPEDVDPALLERKMVKRLVKLKQEWLDNLAVTEGQDENGEAIRVDELCDPPTIYGIIVSNLMICLVALEDEDDGYAEPRIHAFSWNNMAKAEYDVWTTITIAILVMHCRAKMRVLKMVMDYYDRQTTEDEGQGYDST</sequence>
<protein>
    <submittedName>
        <fullName evidence="2">Uncharacterized protein</fullName>
    </submittedName>
</protein>
<feature type="region of interest" description="Disordered" evidence="1">
    <location>
        <begin position="14"/>
        <end position="96"/>
    </location>
</feature>
<name>A0ABR3SCL1_9PEZI</name>
<comment type="caution">
    <text evidence="2">The sequence shown here is derived from an EMBL/GenBank/DDBJ whole genome shotgun (WGS) entry which is preliminary data.</text>
</comment>
<feature type="compositionally biased region" description="Low complexity" evidence="1">
    <location>
        <begin position="16"/>
        <end position="40"/>
    </location>
</feature>
<proteinExistence type="predicted"/>